<organism evidence="3 4">
    <name type="scientific">Nostoc minutum NIES-26</name>
    <dbReference type="NCBI Taxonomy" id="1844469"/>
    <lineage>
        <taxon>Bacteria</taxon>
        <taxon>Bacillati</taxon>
        <taxon>Cyanobacteriota</taxon>
        <taxon>Cyanophyceae</taxon>
        <taxon>Nostocales</taxon>
        <taxon>Nostocaceae</taxon>
        <taxon>Nostoc</taxon>
    </lineage>
</organism>
<feature type="transmembrane region" description="Helical" evidence="2">
    <location>
        <begin position="41"/>
        <end position="62"/>
    </location>
</feature>
<comment type="caution">
    <text evidence="3">The sequence shown here is derived from an EMBL/GenBank/DDBJ whole genome shotgun (WGS) entry which is preliminary data.</text>
</comment>
<keyword evidence="2" id="KW-0472">Membrane</keyword>
<sequence length="252" mass="28135">MSLLSLATLLTTKVVYAAQPNSGSYMYTQMNQLPIGWQLGQILLLIFIAGAFGGFISFLMNFKVTEEEISRPIEQKLVRLEQELAKQNKNLNKEDRARLEKQKRSAIFRSCISQSIIGGAVSPPVLMLLKPDNAFTLITMSLVVGYIGSAFFRALQERMLEYVRREDRLKEQVQIQLKQQSDKIGQLIEALAKDDVKKAKSLADELKGLCAAGSAIFGKQSDSTFVMSEIHDTVKQQKNGYEAPEGKPVTIN</sequence>
<keyword evidence="4" id="KW-1185">Reference proteome</keyword>
<accession>A0A367QXY0</accession>
<keyword evidence="2" id="KW-0812">Transmembrane</keyword>
<feature type="transmembrane region" description="Helical" evidence="2">
    <location>
        <begin position="135"/>
        <end position="155"/>
    </location>
</feature>
<evidence type="ECO:0000313" key="3">
    <source>
        <dbReference type="EMBL" id="RCJ28995.1"/>
    </source>
</evidence>
<proteinExistence type="predicted"/>
<feature type="transmembrane region" description="Helical" evidence="2">
    <location>
        <begin position="106"/>
        <end position="129"/>
    </location>
</feature>
<evidence type="ECO:0000256" key="2">
    <source>
        <dbReference type="SAM" id="Phobius"/>
    </source>
</evidence>
<feature type="coiled-coil region" evidence="1">
    <location>
        <begin position="152"/>
        <end position="190"/>
    </location>
</feature>
<dbReference type="AlphaFoldDB" id="A0A367QXY0"/>
<keyword evidence="1" id="KW-0175">Coiled coil</keyword>
<gene>
    <name evidence="3" type="ORF">A6770_00950</name>
</gene>
<protein>
    <submittedName>
        <fullName evidence="3">Uncharacterized protein</fullName>
    </submittedName>
</protein>
<name>A0A367QXY0_9NOSO</name>
<dbReference type="EMBL" id="LXQD01000295">
    <property type="protein sequence ID" value="RCJ28995.1"/>
    <property type="molecule type" value="Genomic_DNA"/>
</dbReference>
<keyword evidence="2" id="KW-1133">Transmembrane helix</keyword>
<evidence type="ECO:0000256" key="1">
    <source>
        <dbReference type="SAM" id="Coils"/>
    </source>
</evidence>
<dbReference type="Proteomes" id="UP000252107">
    <property type="component" value="Unassembled WGS sequence"/>
</dbReference>
<evidence type="ECO:0000313" key="4">
    <source>
        <dbReference type="Proteomes" id="UP000252107"/>
    </source>
</evidence>
<reference evidence="3" key="1">
    <citation type="submission" date="2016-04" db="EMBL/GenBank/DDBJ databases">
        <authorList>
            <person name="Tabuchi Yagui T.R."/>
        </authorList>
    </citation>
    <scope>NUCLEOTIDE SEQUENCE [LARGE SCALE GENOMIC DNA]</scope>
    <source>
        <strain evidence="3">NIES-26</strain>
    </source>
</reference>